<comment type="subcellular location">
    <subcellularLocation>
        <location evidence="1 10">Cell outer membrane</location>
        <topology evidence="1 10">Multi-pass membrane protein</topology>
    </subcellularLocation>
</comment>
<dbReference type="GO" id="GO:0015344">
    <property type="term" value="F:siderophore uptake transmembrane transporter activity"/>
    <property type="evidence" value="ECO:0007669"/>
    <property type="project" value="TreeGrafter"/>
</dbReference>
<dbReference type="HOGENOM" id="CLU_008654_0_0_4"/>
<evidence type="ECO:0000256" key="2">
    <source>
        <dbReference type="ARBA" id="ARBA00009810"/>
    </source>
</evidence>
<dbReference type="Gene3D" id="2.40.170.20">
    <property type="entry name" value="TonB-dependent receptor, beta-barrel domain"/>
    <property type="match status" value="1"/>
</dbReference>
<keyword evidence="16" id="KW-1185">Reference proteome</keyword>
<organism evidence="15 16">
    <name type="scientific">Methylovorus glucosotrophus (strain SIP3-4)</name>
    <dbReference type="NCBI Taxonomy" id="582744"/>
    <lineage>
        <taxon>Bacteria</taxon>
        <taxon>Pseudomonadati</taxon>
        <taxon>Pseudomonadota</taxon>
        <taxon>Betaproteobacteria</taxon>
        <taxon>Nitrosomonadales</taxon>
        <taxon>Methylophilaceae</taxon>
        <taxon>Methylovorus</taxon>
    </lineage>
</organism>
<evidence type="ECO:0000256" key="3">
    <source>
        <dbReference type="ARBA" id="ARBA00022448"/>
    </source>
</evidence>
<proteinExistence type="inferred from homology"/>
<evidence type="ECO:0000256" key="6">
    <source>
        <dbReference type="ARBA" id="ARBA00023077"/>
    </source>
</evidence>
<evidence type="ECO:0000259" key="13">
    <source>
        <dbReference type="Pfam" id="PF00593"/>
    </source>
</evidence>
<accession>C6X6J5</accession>
<reference evidence="15 16" key="2">
    <citation type="journal article" date="2011" name="J. Bacteriol.">
        <title>Genomes of three methylotrophs from a single niche uncover genetic and metabolic divergence of Methylophilaceae.</title>
        <authorList>
            <person name="Lapidus A."/>
            <person name="Clum A."/>
            <person name="Labutti K."/>
            <person name="Kaluzhnaya M.G."/>
            <person name="Lim S."/>
            <person name="Beck D.A."/>
            <person name="Glavina Del Rio T."/>
            <person name="Nolan M."/>
            <person name="Mavromatis K."/>
            <person name="Huntemann M."/>
            <person name="Lucas S."/>
            <person name="Lidstrom M.E."/>
            <person name="Ivanova N."/>
            <person name="Chistoserdova L."/>
        </authorList>
    </citation>
    <scope>NUCLEOTIDE SEQUENCE [LARGE SCALE GENOMIC DNA]</scope>
    <source>
        <strain evidence="15 16">SIP3-4</strain>
    </source>
</reference>
<keyword evidence="3 10" id="KW-0813">Transport</keyword>
<evidence type="ECO:0000256" key="11">
    <source>
        <dbReference type="RuleBase" id="RU003357"/>
    </source>
</evidence>
<evidence type="ECO:0000256" key="1">
    <source>
        <dbReference type="ARBA" id="ARBA00004571"/>
    </source>
</evidence>
<dbReference type="GO" id="GO:0009279">
    <property type="term" value="C:cell outer membrane"/>
    <property type="evidence" value="ECO:0007669"/>
    <property type="project" value="UniProtKB-SubCell"/>
</dbReference>
<dbReference type="STRING" id="582744.Msip34_1743"/>
<sequence length="786" mass="85172" precursor="true">MNQTTRFRLNAGTVIVASLFAVPHFAVAETTATQSAEEQKAGTLKVKKLEVVSTTPLPSIGLPLEQVPANIQVVKGEDMRNQGSLTIADYMNQNLAGVNVNDTQNNPFQPDINFRGYSASPLLGTPQGLSVFVDGVRVNEPFGDVVSWDLIPMNAIQGMSLIPGSNPLFGLNTLGGAISIQTKSGRTNPGGAVEAYTGSWGRKAASAEYGGVSKDGSVDYFFSANSFTEDGWRKYSPTDVRQVFGKVGWQNETTQINLSYTGADNDMIGNGLTPSNMLRTLGRDTILTRPDQTKNTMSMLNLNGAHWFNDDVMLSGNAYYRHAKTKTLNGDGNDDVDEADYQADCSGATDPETACGGALNRSTSKKNSYGFTTQLTFNQDWLQKKNQFIVGMGYDHSKTRFSQSTEFGNLTDSRSVTGLGLFSDEAAVSLTGKTKTWSVFATDTLSLNEFWHLTGSARYNHTKVENTDHLIPTGEESLSGNHSFNRINPAVGITFTPTRDLTVYGSYNEGSRAPTAIELGCANPAQPCKLPNAMAGDPPLKQVVAKTYEAGLRGNLTQDVRWNASVYRAQNTDDIQFIYANSTGLGYFDNVGKTRRMGLDTGLSGRVGAFDWNVGYSYIKATYESDFSIANEVNTSAVNDAIQVRKGDNMVGIPRHQLKFRGQYSITPNWVVGTNIVTFSDQYARGNENNQDEGEGAKIGGYTIVNLDTRYNIGKGWSVFAKAINVFDREYSNGGMIGETFFGANGAYLGGDDERASLRSPGAPRAGWIGVRWEFGGAKPSVADAN</sequence>
<evidence type="ECO:0000256" key="7">
    <source>
        <dbReference type="ARBA" id="ARBA00023136"/>
    </source>
</evidence>
<dbReference type="InterPro" id="IPR037066">
    <property type="entry name" value="Plug_dom_sf"/>
</dbReference>
<keyword evidence="12" id="KW-0732">Signal</keyword>
<dbReference type="InterPro" id="IPR036942">
    <property type="entry name" value="Beta-barrel_TonB_sf"/>
</dbReference>
<evidence type="ECO:0000259" key="14">
    <source>
        <dbReference type="Pfam" id="PF07715"/>
    </source>
</evidence>
<dbReference type="EMBL" id="CP001674">
    <property type="protein sequence ID" value="ACT50988.1"/>
    <property type="molecule type" value="Genomic_DNA"/>
</dbReference>
<dbReference type="eggNOG" id="COG4772">
    <property type="taxonomic scope" value="Bacteria"/>
</dbReference>
<dbReference type="Proteomes" id="UP000002743">
    <property type="component" value="Chromosome"/>
</dbReference>
<dbReference type="PROSITE" id="PS52016">
    <property type="entry name" value="TONB_DEPENDENT_REC_3"/>
    <property type="match status" value="1"/>
</dbReference>
<comment type="similarity">
    <text evidence="2 10 11">Belongs to the TonB-dependent receptor family.</text>
</comment>
<evidence type="ECO:0000256" key="10">
    <source>
        <dbReference type="PROSITE-ProRule" id="PRU01360"/>
    </source>
</evidence>
<dbReference type="SUPFAM" id="SSF56935">
    <property type="entry name" value="Porins"/>
    <property type="match status" value="1"/>
</dbReference>
<feature type="domain" description="TonB-dependent receptor plug" evidence="14">
    <location>
        <begin position="64"/>
        <end position="177"/>
    </location>
</feature>
<feature type="chain" id="PRO_5002973653" evidence="12">
    <location>
        <begin position="29"/>
        <end position="786"/>
    </location>
</feature>
<keyword evidence="9 10" id="KW-0998">Cell outer membrane</keyword>
<dbReference type="RefSeq" id="WP_015830388.1">
    <property type="nucleotide sequence ID" value="NC_012969.1"/>
</dbReference>
<dbReference type="PANTHER" id="PTHR30069">
    <property type="entry name" value="TONB-DEPENDENT OUTER MEMBRANE RECEPTOR"/>
    <property type="match status" value="1"/>
</dbReference>
<reference evidence="16" key="1">
    <citation type="submission" date="2009-07" db="EMBL/GenBank/DDBJ databases">
        <title>Complete sequence of chromosome of Methylovorus sp. SIP3-4.</title>
        <authorList>
            <person name="Lucas S."/>
            <person name="Copeland A."/>
            <person name="Lapidus A."/>
            <person name="Glavina del Rio T."/>
            <person name="Tice H."/>
            <person name="Bruce D."/>
            <person name="Goodwin L."/>
            <person name="Pitluck S."/>
            <person name="Clum A."/>
            <person name="Larimer F."/>
            <person name="Land M."/>
            <person name="Hauser L."/>
            <person name="Kyrpides N."/>
            <person name="Mikhailova N."/>
            <person name="Kayluzhnaya M."/>
            <person name="Chistoserdova L."/>
        </authorList>
    </citation>
    <scope>NUCLEOTIDE SEQUENCE [LARGE SCALE GENOMIC DNA]</scope>
    <source>
        <strain evidence="16">SIP3-4</strain>
    </source>
</reference>
<dbReference type="Pfam" id="PF00593">
    <property type="entry name" value="TonB_dep_Rec_b-barrel"/>
    <property type="match status" value="1"/>
</dbReference>
<evidence type="ECO:0000256" key="9">
    <source>
        <dbReference type="ARBA" id="ARBA00023237"/>
    </source>
</evidence>
<feature type="domain" description="TonB-dependent receptor-like beta-barrel" evidence="13">
    <location>
        <begin position="242"/>
        <end position="726"/>
    </location>
</feature>
<dbReference type="AlphaFoldDB" id="C6X6J5"/>
<dbReference type="CDD" id="cd01347">
    <property type="entry name" value="ligand_gated_channel"/>
    <property type="match status" value="1"/>
</dbReference>
<dbReference type="Pfam" id="PF07715">
    <property type="entry name" value="Plug"/>
    <property type="match status" value="1"/>
</dbReference>
<name>C6X6J5_METGS</name>
<dbReference type="KEGG" id="mei:Msip34_1743"/>
<dbReference type="Gene3D" id="2.170.130.10">
    <property type="entry name" value="TonB-dependent receptor, plug domain"/>
    <property type="match status" value="1"/>
</dbReference>
<feature type="signal peptide" evidence="12">
    <location>
        <begin position="1"/>
        <end position="28"/>
    </location>
</feature>
<evidence type="ECO:0000256" key="8">
    <source>
        <dbReference type="ARBA" id="ARBA00023170"/>
    </source>
</evidence>
<dbReference type="InterPro" id="IPR000531">
    <property type="entry name" value="Beta-barrel_TonB"/>
</dbReference>
<dbReference type="GO" id="GO:0044718">
    <property type="term" value="P:siderophore transmembrane transport"/>
    <property type="evidence" value="ECO:0007669"/>
    <property type="project" value="TreeGrafter"/>
</dbReference>
<keyword evidence="5 10" id="KW-0812">Transmembrane</keyword>
<protein>
    <submittedName>
        <fullName evidence="15">TonB-dependent receptor</fullName>
    </submittedName>
</protein>
<dbReference type="PANTHER" id="PTHR30069:SF39">
    <property type="entry name" value="BLL6183 PROTEIN"/>
    <property type="match status" value="1"/>
</dbReference>
<gene>
    <name evidence="15" type="ordered locus">Msip34_1743</name>
</gene>
<keyword evidence="8 15" id="KW-0675">Receptor</keyword>
<evidence type="ECO:0000256" key="4">
    <source>
        <dbReference type="ARBA" id="ARBA00022452"/>
    </source>
</evidence>
<keyword evidence="7 10" id="KW-0472">Membrane</keyword>
<keyword evidence="6 11" id="KW-0798">TonB box</keyword>
<evidence type="ECO:0000313" key="15">
    <source>
        <dbReference type="EMBL" id="ACT50988.1"/>
    </source>
</evidence>
<dbReference type="InterPro" id="IPR039426">
    <property type="entry name" value="TonB-dep_rcpt-like"/>
</dbReference>
<dbReference type="InterPro" id="IPR012910">
    <property type="entry name" value="Plug_dom"/>
</dbReference>
<keyword evidence="4 10" id="KW-1134">Transmembrane beta strand</keyword>
<evidence type="ECO:0000313" key="16">
    <source>
        <dbReference type="Proteomes" id="UP000002743"/>
    </source>
</evidence>
<evidence type="ECO:0000256" key="12">
    <source>
        <dbReference type="SAM" id="SignalP"/>
    </source>
</evidence>
<evidence type="ECO:0000256" key="5">
    <source>
        <dbReference type="ARBA" id="ARBA00022692"/>
    </source>
</evidence>